<proteinExistence type="predicted"/>
<gene>
    <name evidence="1" type="ORF">AQJ11_35655</name>
</gene>
<dbReference type="EMBL" id="LMWP01000046">
    <property type="protein sequence ID" value="KUN18006.1"/>
    <property type="molecule type" value="Genomic_DNA"/>
</dbReference>
<keyword evidence="2" id="KW-1185">Reference proteome</keyword>
<protein>
    <submittedName>
        <fullName evidence="1">Uncharacterized protein</fullName>
    </submittedName>
</protein>
<comment type="caution">
    <text evidence="1">The sequence shown here is derived from an EMBL/GenBank/DDBJ whole genome shotgun (WGS) entry which is preliminary data.</text>
</comment>
<organism evidence="1 2">
    <name type="scientific">Streptomyces corchorusii</name>
    <name type="common">Streptomyces chibaensis</name>
    <dbReference type="NCBI Taxonomy" id="1903"/>
    <lineage>
        <taxon>Bacteria</taxon>
        <taxon>Bacillati</taxon>
        <taxon>Actinomycetota</taxon>
        <taxon>Actinomycetes</taxon>
        <taxon>Kitasatosporales</taxon>
        <taxon>Streptomycetaceae</taxon>
        <taxon>Streptomyces</taxon>
    </lineage>
</organism>
<dbReference type="AlphaFoldDB" id="A0A101PUR5"/>
<sequence>MTTDEERAAGPFRQLAPWVFFVPDLVCGRILQGFATGTVVGAVGSGLLVSTAPWARHWSIVSSPARARCRVDWPCSR</sequence>
<evidence type="ECO:0000313" key="2">
    <source>
        <dbReference type="Proteomes" id="UP000053398"/>
    </source>
</evidence>
<accession>A0A101PUR5</accession>
<dbReference type="Proteomes" id="UP000053398">
    <property type="component" value="Unassembled WGS sequence"/>
</dbReference>
<name>A0A101PUR5_STRCK</name>
<reference evidence="1 2" key="1">
    <citation type="submission" date="2015-10" db="EMBL/GenBank/DDBJ databases">
        <title>Draft genome sequence of Streptomyces corchorusii DSM 40340, type strain for the species Streptomyces corchorusii.</title>
        <authorList>
            <person name="Ruckert C."/>
            <person name="Winkler A."/>
            <person name="Kalinowski J."/>
            <person name="Kampfer P."/>
            <person name="Glaeser S."/>
        </authorList>
    </citation>
    <scope>NUCLEOTIDE SEQUENCE [LARGE SCALE GENOMIC DNA]</scope>
    <source>
        <strain evidence="1 2">DSM 40340</strain>
    </source>
</reference>
<evidence type="ECO:0000313" key="1">
    <source>
        <dbReference type="EMBL" id="KUN18006.1"/>
    </source>
</evidence>